<dbReference type="GO" id="GO:0003954">
    <property type="term" value="F:NADH dehydrogenase activity"/>
    <property type="evidence" value="ECO:0007669"/>
    <property type="project" value="TreeGrafter"/>
</dbReference>
<evidence type="ECO:0000313" key="16">
    <source>
        <dbReference type="EMBL" id="BCX82441.1"/>
    </source>
</evidence>
<dbReference type="Gene3D" id="2.20.25.90">
    <property type="entry name" value="ADC-like domains"/>
    <property type="match status" value="1"/>
</dbReference>
<dbReference type="PROSITE" id="PS51085">
    <property type="entry name" value="2FE2S_FER_2"/>
    <property type="match status" value="1"/>
</dbReference>
<dbReference type="PANTHER" id="PTHR43105">
    <property type="entry name" value="RESPIRATORY NITRATE REDUCTASE"/>
    <property type="match status" value="1"/>
</dbReference>
<keyword evidence="17" id="KW-1185">Reference proteome</keyword>
<dbReference type="GO" id="GO:0043546">
    <property type="term" value="F:molybdopterin cofactor binding"/>
    <property type="evidence" value="ECO:0007669"/>
    <property type="project" value="InterPro"/>
</dbReference>
<dbReference type="InterPro" id="IPR041924">
    <property type="entry name" value="Formate_Dh-H_N"/>
</dbReference>
<evidence type="ECO:0000256" key="1">
    <source>
        <dbReference type="ARBA" id="ARBA00007023"/>
    </source>
</evidence>
<dbReference type="PANTHER" id="PTHR43105:SF14">
    <property type="entry name" value="FORMATE DEHYDROGENASE H"/>
    <property type="match status" value="1"/>
</dbReference>
<proteinExistence type="inferred from homology"/>
<evidence type="ECO:0000256" key="8">
    <source>
        <dbReference type="ARBA" id="ARBA00023014"/>
    </source>
</evidence>
<dbReference type="NCBIfam" id="TIGR01591">
    <property type="entry name" value="Fdh-alpha"/>
    <property type="match status" value="1"/>
</dbReference>
<dbReference type="SMART" id="SM00926">
    <property type="entry name" value="Molybdop_Fe4S4"/>
    <property type="match status" value="1"/>
</dbReference>
<evidence type="ECO:0000259" key="13">
    <source>
        <dbReference type="PROSITE" id="PS51085"/>
    </source>
</evidence>
<protein>
    <recommendedName>
        <fullName evidence="2">NADH-quinone oxidoreductase subunit G</fullName>
    </recommendedName>
    <alternativeName>
        <fullName evidence="10">NADH dehydrogenase I subunit G</fullName>
    </alternativeName>
    <alternativeName>
        <fullName evidence="11">NDH-1 subunit G</fullName>
    </alternativeName>
</protein>
<dbReference type="FunFam" id="3.30.70.20:FF:000035">
    <property type="entry name" value="Iron hydrogenase 1"/>
    <property type="match status" value="1"/>
</dbReference>
<dbReference type="PROSITE" id="PS00641">
    <property type="entry name" value="COMPLEX1_75K_1"/>
    <property type="match status" value="1"/>
</dbReference>
<dbReference type="KEGG" id="mcau:MIT9_P2027"/>
<dbReference type="GO" id="GO:0042773">
    <property type="term" value="P:ATP synthesis coupled electron transport"/>
    <property type="evidence" value="ECO:0007669"/>
    <property type="project" value="InterPro"/>
</dbReference>
<dbReference type="InterPro" id="IPR017900">
    <property type="entry name" value="4Fe4S_Fe_S_CS"/>
</dbReference>
<dbReference type="Pfam" id="PF13510">
    <property type="entry name" value="Fer2_4"/>
    <property type="match status" value="1"/>
</dbReference>
<dbReference type="Pfam" id="PF12838">
    <property type="entry name" value="Fer4_7"/>
    <property type="match status" value="1"/>
</dbReference>
<evidence type="ECO:0000259" key="14">
    <source>
        <dbReference type="PROSITE" id="PS51379"/>
    </source>
</evidence>
<keyword evidence="3" id="KW-0004">4Fe-4S</keyword>
<dbReference type="Pfam" id="PF04879">
    <property type="entry name" value="Molybdop_Fe4S4"/>
    <property type="match status" value="1"/>
</dbReference>
<evidence type="ECO:0000256" key="11">
    <source>
        <dbReference type="ARBA" id="ARBA00032783"/>
    </source>
</evidence>
<feature type="domain" description="4Fe-4S ferredoxin-type" evidence="14">
    <location>
        <begin position="147"/>
        <end position="177"/>
    </location>
</feature>
<dbReference type="SUPFAM" id="SSF54862">
    <property type="entry name" value="4Fe-4S ferredoxins"/>
    <property type="match status" value="1"/>
</dbReference>
<dbReference type="RefSeq" id="WP_317704843.1">
    <property type="nucleotide sequence ID" value="NZ_AP024714.1"/>
</dbReference>
<dbReference type="InterPro" id="IPR009010">
    <property type="entry name" value="Asp_de-COase-like_dom_sf"/>
</dbReference>
<dbReference type="Pfam" id="PF01568">
    <property type="entry name" value="Molydop_binding"/>
    <property type="match status" value="1"/>
</dbReference>
<evidence type="ECO:0000256" key="7">
    <source>
        <dbReference type="ARBA" id="ARBA00023004"/>
    </source>
</evidence>
<feature type="domain" description="2Fe-2S ferredoxin-type" evidence="13">
    <location>
        <begin position="12"/>
        <end position="90"/>
    </location>
</feature>
<comment type="cofactor">
    <cofactor evidence="12">
        <name>[2Fe-2S] cluster</name>
        <dbReference type="ChEBI" id="CHEBI:190135"/>
    </cofactor>
</comment>
<dbReference type="CDD" id="cd02753">
    <property type="entry name" value="MopB_Formate-Dh-H"/>
    <property type="match status" value="1"/>
</dbReference>
<dbReference type="InterPro" id="IPR000283">
    <property type="entry name" value="NADH_UbQ_OxRdtase_75kDa_su_CS"/>
</dbReference>
<feature type="domain" description="4Fe-4S Mo/W bis-MGD-type" evidence="15">
    <location>
        <begin position="226"/>
        <end position="281"/>
    </location>
</feature>
<dbReference type="GO" id="GO:0046872">
    <property type="term" value="F:metal ion binding"/>
    <property type="evidence" value="ECO:0007669"/>
    <property type="project" value="UniProtKB-KW"/>
</dbReference>
<dbReference type="AlphaFoldDB" id="A0AAU9CLA5"/>
<dbReference type="PIRSF" id="PIRSF036643">
    <property type="entry name" value="FDH_alpha"/>
    <property type="match status" value="1"/>
</dbReference>
<dbReference type="InterPro" id="IPR006655">
    <property type="entry name" value="Mopterin_OxRdtase_prok_CS"/>
</dbReference>
<gene>
    <name evidence="16" type="ORF">MIT9_P2027</name>
</gene>
<dbReference type="SUPFAM" id="SSF50692">
    <property type="entry name" value="ADC-like"/>
    <property type="match status" value="1"/>
</dbReference>
<dbReference type="InterPro" id="IPR041925">
    <property type="entry name" value="CT_Formate-Dh_H"/>
</dbReference>
<evidence type="ECO:0000256" key="5">
    <source>
        <dbReference type="ARBA" id="ARBA00022737"/>
    </source>
</evidence>
<dbReference type="Proteomes" id="UP001321825">
    <property type="component" value="Chromosome"/>
</dbReference>
<evidence type="ECO:0000256" key="6">
    <source>
        <dbReference type="ARBA" id="ARBA00023002"/>
    </source>
</evidence>
<dbReference type="GO" id="GO:0015942">
    <property type="term" value="P:formate metabolic process"/>
    <property type="evidence" value="ECO:0007669"/>
    <property type="project" value="InterPro"/>
</dbReference>
<dbReference type="CDD" id="cd02790">
    <property type="entry name" value="MopB_CT_Formate-Dh_H"/>
    <property type="match status" value="1"/>
</dbReference>
<dbReference type="GO" id="GO:1990204">
    <property type="term" value="C:oxidoreductase complex"/>
    <property type="evidence" value="ECO:0007669"/>
    <property type="project" value="UniProtKB-ARBA"/>
</dbReference>
<keyword evidence="5" id="KW-0677">Repeat</keyword>
<dbReference type="EMBL" id="AP024714">
    <property type="protein sequence ID" value="BCX82441.1"/>
    <property type="molecule type" value="Genomic_DNA"/>
</dbReference>
<evidence type="ECO:0000256" key="12">
    <source>
        <dbReference type="ARBA" id="ARBA00034078"/>
    </source>
</evidence>
<dbReference type="PROSITE" id="PS51669">
    <property type="entry name" value="4FE4S_MOW_BIS_MGD"/>
    <property type="match status" value="1"/>
</dbReference>
<dbReference type="InterPro" id="IPR050123">
    <property type="entry name" value="Prok_molybdopt-oxidoreductase"/>
</dbReference>
<evidence type="ECO:0000256" key="9">
    <source>
        <dbReference type="ARBA" id="ARBA00026021"/>
    </source>
</evidence>
<dbReference type="InterPro" id="IPR006478">
    <property type="entry name" value="Formate_DH_asu"/>
</dbReference>
<keyword evidence="6 16" id="KW-0560">Oxidoreductase</keyword>
<evidence type="ECO:0000259" key="15">
    <source>
        <dbReference type="PROSITE" id="PS51669"/>
    </source>
</evidence>
<feature type="domain" description="4Fe-4S ferredoxin-type" evidence="14">
    <location>
        <begin position="191"/>
        <end position="219"/>
    </location>
</feature>
<dbReference type="GO" id="GO:0016020">
    <property type="term" value="C:membrane"/>
    <property type="evidence" value="ECO:0007669"/>
    <property type="project" value="InterPro"/>
</dbReference>
<name>A0AAU9CLA5_9GAMM</name>
<dbReference type="InterPro" id="IPR001041">
    <property type="entry name" value="2Fe-2S_ferredoxin-type"/>
</dbReference>
<dbReference type="Gene3D" id="3.10.20.740">
    <property type="match status" value="1"/>
</dbReference>
<keyword evidence="7" id="KW-0408">Iron</keyword>
<dbReference type="GO" id="GO:0051539">
    <property type="term" value="F:4 iron, 4 sulfur cluster binding"/>
    <property type="evidence" value="ECO:0007669"/>
    <property type="project" value="UniProtKB-KW"/>
</dbReference>
<dbReference type="PROSITE" id="PS51379">
    <property type="entry name" value="4FE4S_FER_2"/>
    <property type="match status" value="2"/>
</dbReference>
<dbReference type="InterPro" id="IPR006656">
    <property type="entry name" value="Mopterin_OxRdtase"/>
</dbReference>
<organism evidence="16 17">
    <name type="scientific">Methylomarinovum caldicuralii</name>
    <dbReference type="NCBI Taxonomy" id="438856"/>
    <lineage>
        <taxon>Bacteria</taxon>
        <taxon>Pseudomonadati</taxon>
        <taxon>Pseudomonadota</taxon>
        <taxon>Gammaproteobacteria</taxon>
        <taxon>Methylococcales</taxon>
        <taxon>Methylothermaceae</taxon>
        <taxon>Methylomarinovum</taxon>
    </lineage>
</organism>
<dbReference type="PROSITE" id="PS00198">
    <property type="entry name" value="4FE4S_FER_1"/>
    <property type="match status" value="1"/>
</dbReference>
<dbReference type="InterPro" id="IPR017896">
    <property type="entry name" value="4Fe4S_Fe-S-bd"/>
</dbReference>
<dbReference type="Gene3D" id="3.30.70.20">
    <property type="match status" value="1"/>
</dbReference>
<dbReference type="InterPro" id="IPR036010">
    <property type="entry name" value="2Fe-2S_ferredoxin-like_sf"/>
</dbReference>
<sequence length="925" mass="101693">MAANPEFIEDLKTVTFTLDGREITAHEGETILQAAKRHGIEIPHLCYKEGYRADGNCRACVVEIEGERVLAPSCCRAPKEGMKVQAESERARKSQKLVLELLLADMPAQGKSPYRDDSELDLWAEKLGVADPRFPERPQPAPDLSHPAMAVNLDACIQCTRCVRACREEQANDVIGYAFRGAKAKIVFDFDDPMGDSTCVACGECVQACPTGALMPVGDVGHLPVDKKVDSTCPYCGVGCLLTFNVRGDRILYVEGRDGETNHSRLCVKGRFGFDYVHHPHRLTKPLIRREGAPKTPELLDPARMHEVFREASWEEALDRAAGGLKRIRDQYGPKALAGFGSAKGSNEEAYLFQKLVRTGFGSNNVDHCTRLCHASSVVALLECIGSGAVSNPVADVMQAEVIFLIGSNPTVNHPVAATWIKNAARQGAKLIVADPVRTEICRFATHALQFRPDTDVALLNGIMHVIVEEELYDQAFIAKRTEGFDNLRHHLKHYAPERVAPVCGIPADTIREVARLYATSKASMILWGMGISQHVHGTDNARCLISMALMTGQIGRPGTGLHPLRGQNNVQGASDVGLIPMVFPDYQPVGDPKVREFFERLWDAKLDPEPGLTVVEVIHAIEKGQIRGMYIEGENPAMSDPNVAHARAALAKLEHLVVQDIFLTETAGFADVVLPASAFPEKTGTFTNTDRRVQLGRPAIDPPGEARQDLWIIQEIARRMGLDWNYSGPREVFEEMRRAMPNIAGITWERLEKEDSVIYPCGKEGDPGQAVIFTESFPTTTGKGLFVPAEFTRAAELPDDDYPFVFITGRQLEHWHTGAMTRHASVLDAIEPYPVVQMNPLDLAGLGVAPGDLVTLESRRGRVSAYARADLGMQRGTAFMAFCYNEAAANLLTNEVLDPDAKIPEFKFCAIRVRPGGELPPRIC</sequence>
<reference evidence="17" key="1">
    <citation type="journal article" date="2024" name="Int. J. Syst. Evol. Microbiol.">
        <title>Methylomarinovum tepidoasis sp. nov., a moderately thermophilic methanotroph of the family Methylothermaceae isolated from a deep-sea hydrothermal field.</title>
        <authorList>
            <person name="Hirayama H."/>
            <person name="Takaki Y."/>
            <person name="Abe M."/>
            <person name="Miyazaki M."/>
            <person name="Uematsu K."/>
            <person name="Matsui Y."/>
            <person name="Takai K."/>
        </authorList>
    </citation>
    <scope>NUCLEOTIDE SEQUENCE [LARGE SCALE GENOMIC DNA]</scope>
    <source>
        <strain evidence="17">IT-9</strain>
    </source>
</reference>
<accession>A0AAU9CLA5</accession>
<dbReference type="FunFam" id="3.40.228.10:FF:000002">
    <property type="entry name" value="Formate dehydrogenase subunit alpha"/>
    <property type="match status" value="1"/>
</dbReference>
<keyword evidence="4" id="KW-0479">Metal-binding</keyword>
<dbReference type="PROSITE" id="PS00490">
    <property type="entry name" value="MOLYBDOPTERIN_PROK_2"/>
    <property type="match status" value="1"/>
</dbReference>
<dbReference type="GO" id="GO:0008137">
    <property type="term" value="F:NADH dehydrogenase (ubiquinone) activity"/>
    <property type="evidence" value="ECO:0007669"/>
    <property type="project" value="InterPro"/>
</dbReference>
<dbReference type="CDD" id="cd00207">
    <property type="entry name" value="fer2"/>
    <property type="match status" value="1"/>
</dbReference>
<evidence type="ECO:0000256" key="2">
    <source>
        <dbReference type="ARBA" id="ARBA00019902"/>
    </source>
</evidence>
<evidence type="ECO:0000256" key="3">
    <source>
        <dbReference type="ARBA" id="ARBA00022485"/>
    </source>
</evidence>
<evidence type="ECO:0000256" key="4">
    <source>
        <dbReference type="ARBA" id="ARBA00022723"/>
    </source>
</evidence>
<keyword evidence="8" id="KW-0411">Iron-sulfur</keyword>
<dbReference type="Pfam" id="PF00384">
    <property type="entry name" value="Molybdopterin"/>
    <property type="match status" value="1"/>
</dbReference>
<dbReference type="InterPro" id="IPR006657">
    <property type="entry name" value="MoPterin_dinucl-bd_dom"/>
</dbReference>
<evidence type="ECO:0000313" key="17">
    <source>
        <dbReference type="Proteomes" id="UP001321825"/>
    </source>
</evidence>
<evidence type="ECO:0000256" key="10">
    <source>
        <dbReference type="ARBA" id="ARBA00031577"/>
    </source>
</evidence>
<dbReference type="Gene3D" id="3.40.228.10">
    <property type="entry name" value="Dimethylsulfoxide Reductase, domain 2"/>
    <property type="match status" value="1"/>
</dbReference>
<dbReference type="Gene3D" id="3.40.50.740">
    <property type="match status" value="1"/>
</dbReference>
<dbReference type="SUPFAM" id="SSF54292">
    <property type="entry name" value="2Fe-2S ferredoxin-like"/>
    <property type="match status" value="1"/>
</dbReference>
<comment type="subunit">
    <text evidence="9">Composed of 13 different subunits. Subunits NuoCD, E, F, and G constitute the peripheral sector of the complex.</text>
</comment>
<dbReference type="Gene3D" id="2.40.40.20">
    <property type="match status" value="1"/>
</dbReference>
<dbReference type="GO" id="GO:0008863">
    <property type="term" value="F:formate dehydrogenase (NAD+) activity"/>
    <property type="evidence" value="ECO:0007669"/>
    <property type="project" value="InterPro"/>
</dbReference>
<dbReference type="InterPro" id="IPR006963">
    <property type="entry name" value="Mopterin_OxRdtase_4Fe-4S_dom"/>
</dbReference>
<comment type="similarity">
    <text evidence="1">In the C-terminal section; belongs to the prokaryotic molybdopterin-containing oxidoreductase family.</text>
</comment>
<dbReference type="SUPFAM" id="SSF53706">
    <property type="entry name" value="Formate dehydrogenase/DMSO reductase, domains 1-3"/>
    <property type="match status" value="1"/>
</dbReference>